<dbReference type="EMBL" id="JAABOA010000067">
    <property type="protein sequence ID" value="KAF9586147.1"/>
    <property type="molecule type" value="Genomic_DNA"/>
</dbReference>
<keyword evidence="3 5" id="KW-1133">Transmembrane helix</keyword>
<evidence type="ECO:0000256" key="2">
    <source>
        <dbReference type="ARBA" id="ARBA00022692"/>
    </source>
</evidence>
<dbReference type="GO" id="GO:0033617">
    <property type="term" value="P:mitochondrial respiratory chain complex IV assembly"/>
    <property type="evidence" value="ECO:0007669"/>
    <property type="project" value="TreeGrafter"/>
</dbReference>
<feature type="transmembrane region" description="Helical" evidence="5">
    <location>
        <begin position="164"/>
        <end position="183"/>
    </location>
</feature>
<gene>
    <name evidence="7" type="ORF">BGW38_009232</name>
</gene>
<evidence type="ECO:0000256" key="3">
    <source>
        <dbReference type="ARBA" id="ARBA00022989"/>
    </source>
</evidence>
<dbReference type="AlphaFoldDB" id="A0A9P6G283"/>
<evidence type="ECO:0000256" key="1">
    <source>
        <dbReference type="ARBA" id="ARBA00004173"/>
    </source>
</evidence>
<dbReference type="InterPro" id="IPR040153">
    <property type="entry name" value="Rcf2"/>
</dbReference>
<dbReference type="InterPro" id="IPR007667">
    <property type="entry name" value="Hypoxia_induced_domain"/>
</dbReference>
<evidence type="ECO:0000256" key="5">
    <source>
        <dbReference type="SAM" id="Phobius"/>
    </source>
</evidence>
<protein>
    <recommendedName>
        <fullName evidence="6">HIG1 domain-containing protein</fullName>
    </recommendedName>
</protein>
<name>A0A9P6G283_9FUNG</name>
<evidence type="ECO:0000259" key="6">
    <source>
        <dbReference type="PROSITE" id="PS51503"/>
    </source>
</evidence>
<feature type="transmembrane region" description="Helical" evidence="5">
    <location>
        <begin position="28"/>
        <end position="49"/>
    </location>
</feature>
<comment type="caution">
    <text evidence="7">The sequence shown here is derived from an EMBL/GenBank/DDBJ whole genome shotgun (WGS) entry which is preliminary data.</text>
</comment>
<dbReference type="PANTHER" id="PTHR28018">
    <property type="entry name" value="RESPIRATORY SUPERCOMPLEX FACTOR 2, MITOCHONDRIAL"/>
    <property type="match status" value="1"/>
</dbReference>
<organism evidence="7 8">
    <name type="scientific">Lunasporangiospora selenospora</name>
    <dbReference type="NCBI Taxonomy" id="979761"/>
    <lineage>
        <taxon>Eukaryota</taxon>
        <taxon>Fungi</taxon>
        <taxon>Fungi incertae sedis</taxon>
        <taxon>Mucoromycota</taxon>
        <taxon>Mortierellomycotina</taxon>
        <taxon>Mortierellomycetes</taxon>
        <taxon>Mortierellales</taxon>
        <taxon>Mortierellaceae</taxon>
        <taxon>Lunasporangiospora</taxon>
    </lineage>
</organism>
<proteinExistence type="predicted"/>
<sequence>MSNADTSNLLAVEFKNPHLEVHDDKNQVVLIGAAKGAGLALVAGGLLAMSGARYSRAYQTLSRPMKNFLLGSGVAATAVLFGDHARVQYEDRQLLRHLDQEAAEAARAEIRAERGFLAELNYQVRENRNAVVGVSWLTCMAGSLGYTFAKKGLTTTQRIVTARMYAQGFTILVMMAVAAMELTEGPKARKEIMTDQWKAILAKDNQGQYVVKSSADTLAATSLSSSTTA</sequence>
<dbReference type="GO" id="GO:0005739">
    <property type="term" value="C:mitochondrion"/>
    <property type="evidence" value="ECO:0007669"/>
    <property type="project" value="UniProtKB-SubCell"/>
</dbReference>
<feature type="domain" description="HIG1" evidence="6">
    <location>
        <begin position="100"/>
        <end position="192"/>
    </location>
</feature>
<evidence type="ECO:0000313" key="8">
    <source>
        <dbReference type="Proteomes" id="UP000780801"/>
    </source>
</evidence>
<keyword evidence="2 5" id="KW-0812">Transmembrane</keyword>
<comment type="subcellular location">
    <subcellularLocation>
        <location evidence="1">Mitochondrion</location>
    </subcellularLocation>
</comment>
<dbReference type="Pfam" id="PF04588">
    <property type="entry name" value="HIG_1_N"/>
    <property type="match status" value="1"/>
</dbReference>
<evidence type="ECO:0000313" key="7">
    <source>
        <dbReference type="EMBL" id="KAF9586147.1"/>
    </source>
</evidence>
<dbReference type="Proteomes" id="UP000780801">
    <property type="component" value="Unassembled WGS sequence"/>
</dbReference>
<dbReference type="PANTHER" id="PTHR28018:SF3">
    <property type="entry name" value="RESPIRATORY SUPERCOMPLEX FACTOR 2, MITOCHONDRIAL"/>
    <property type="match status" value="1"/>
</dbReference>
<accession>A0A9P6G283</accession>
<evidence type="ECO:0000256" key="4">
    <source>
        <dbReference type="ARBA" id="ARBA00023136"/>
    </source>
</evidence>
<dbReference type="OrthoDB" id="1915122at2759"/>
<reference evidence="7" key="1">
    <citation type="journal article" date="2020" name="Fungal Divers.">
        <title>Resolving the Mortierellaceae phylogeny through synthesis of multi-gene phylogenetics and phylogenomics.</title>
        <authorList>
            <person name="Vandepol N."/>
            <person name="Liber J."/>
            <person name="Desiro A."/>
            <person name="Na H."/>
            <person name="Kennedy M."/>
            <person name="Barry K."/>
            <person name="Grigoriev I.V."/>
            <person name="Miller A.N."/>
            <person name="O'Donnell K."/>
            <person name="Stajich J.E."/>
            <person name="Bonito G."/>
        </authorList>
    </citation>
    <scope>NUCLEOTIDE SEQUENCE</scope>
    <source>
        <strain evidence="7">KOD1015</strain>
    </source>
</reference>
<dbReference type="PROSITE" id="PS51503">
    <property type="entry name" value="HIG1"/>
    <property type="match status" value="1"/>
</dbReference>
<keyword evidence="4 5" id="KW-0472">Membrane</keyword>
<feature type="transmembrane region" description="Helical" evidence="5">
    <location>
        <begin position="130"/>
        <end position="149"/>
    </location>
</feature>
<keyword evidence="8" id="KW-1185">Reference proteome</keyword>